<dbReference type="SMART" id="SM00110">
    <property type="entry name" value="C1Q"/>
    <property type="match status" value="1"/>
</dbReference>
<evidence type="ECO:0000256" key="4">
    <source>
        <dbReference type="SAM" id="Phobius"/>
    </source>
</evidence>
<accession>A0A6J8BZQ9</accession>
<dbReference type="AlphaFoldDB" id="A0A6J8BZQ9"/>
<keyword evidence="4" id="KW-1133">Transmembrane helix</keyword>
<keyword evidence="3" id="KW-0732">Signal</keyword>
<feature type="transmembrane region" description="Helical" evidence="4">
    <location>
        <begin position="43"/>
        <end position="66"/>
    </location>
</feature>
<gene>
    <name evidence="6" type="ORF">MCOR_24586</name>
</gene>
<dbReference type="PROSITE" id="PS50871">
    <property type="entry name" value="C1Q"/>
    <property type="match status" value="1"/>
</dbReference>
<organism evidence="6 7">
    <name type="scientific">Mytilus coruscus</name>
    <name type="common">Sea mussel</name>
    <dbReference type="NCBI Taxonomy" id="42192"/>
    <lineage>
        <taxon>Eukaryota</taxon>
        <taxon>Metazoa</taxon>
        <taxon>Spiralia</taxon>
        <taxon>Lophotrochozoa</taxon>
        <taxon>Mollusca</taxon>
        <taxon>Bivalvia</taxon>
        <taxon>Autobranchia</taxon>
        <taxon>Pteriomorphia</taxon>
        <taxon>Mytilida</taxon>
        <taxon>Mytiloidea</taxon>
        <taxon>Mytilidae</taxon>
        <taxon>Mytilinae</taxon>
        <taxon>Mytilus</taxon>
    </lineage>
</organism>
<dbReference type="InterPro" id="IPR050822">
    <property type="entry name" value="Cerebellin_Synaptic_Org"/>
</dbReference>
<evidence type="ECO:0000259" key="5">
    <source>
        <dbReference type="PROSITE" id="PS50871"/>
    </source>
</evidence>
<dbReference type="GO" id="GO:0005576">
    <property type="term" value="C:extracellular region"/>
    <property type="evidence" value="ECO:0007669"/>
    <property type="project" value="UniProtKB-SubCell"/>
</dbReference>
<protein>
    <recommendedName>
        <fullName evidence="5">C1q domain-containing protein</fullName>
    </recommendedName>
</protein>
<dbReference type="OrthoDB" id="6117244at2759"/>
<comment type="subcellular location">
    <subcellularLocation>
        <location evidence="1">Secreted</location>
    </subcellularLocation>
</comment>
<evidence type="ECO:0000313" key="6">
    <source>
        <dbReference type="EMBL" id="CAC5389423.1"/>
    </source>
</evidence>
<name>A0A6J8BZQ9_MYTCO</name>
<dbReference type="Proteomes" id="UP000507470">
    <property type="component" value="Unassembled WGS sequence"/>
</dbReference>
<keyword evidence="7" id="KW-1185">Reference proteome</keyword>
<dbReference type="PANTHER" id="PTHR22923">
    <property type="entry name" value="CEREBELLIN-RELATED"/>
    <property type="match status" value="1"/>
</dbReference>
<evidence type="ECO:0000313" key="7">
    <source>
        <dbReference type="Proteomes" id="UP000507470"/>
    </source>
</evidence>
<dbReference type="Gene3D" id="2.60.120.40">
    <property type="match status" value="1"/>
</dbReference>
<feature type="domain" description="C1q" evidence="5">
    <location>
        <begin position="98"/>
        <end position="242"/>
    </location>
</feature>
<evidence type="ECO:0000256" key="2">
    <source>
        <dbReference type="ARBA" id="ARBA00022525"/>
    </source>
</evidence>
<proteinExistence type="predicted"/>
<reference evidence="6 7" key="1">
    <citation type="submission" date="2020-06" db="EMBL/GenBank/DDBJ databases">
        <authorList>
            <person name="Li R."/>
            <person name="Bekaert M."/>
        </authorList>
    </citation>
    <scope>NUCLEOTIDE SEQUENCE [LARGE SCALE GENOMIC DNA]</scope>
    <source>
        <strain evidence="7">wild</strain>
    </source>
</reference>
<dbReference type="InterPro" id="IPR008983">
    <property type="entry name" value="Tumour_necrosis_fac-like_dom"/>
</dbReference>
<evidence type="ECO:0000256" key="3">
    <source>
        <dbReference type="ARBA" id="ARBA00022729"/>
    </source>
</evidence>
<dbReference type="InterPro" id="IPR001073">
    <property type="entry name" value="C1q_dom"/>
</dbReference>
<dbReference type="SUPFAM" id="SSF49842">
    <property type="entry name" value="TNF-like"/>
    <property type="match status" value="1"/>
</dbReference>
<dbReference type="Pfam" id="PF00386">
    <property type="entry name" value="C1q"/>
    <property type="match status" value="1"/>
</dbReference>
<dbReference type="PANTHER" id="PTHR22923:SF113">
    <property type="entry name" value="COMPLEMENT C1Q-LIKE PROTEIN 4"/>
    <property type="match status" value="1"/>
</dbReference>
<evidence type="ECO:0000256" key="1">
    <source>
        <dbReference type="ARBA" id="ARBA00004613"/>
    </source>
</evidence>
<keyword evidence="4" id="KW-0812">Transmembrane</keyword>
<dbReference type="EMBL" id="CACVKT020004336">
    <property type="protein sequence ID" value="CAC5389423.1"/>
    <property type="molecule type" value="Genomic_DNA"/>
</dbReference>
<keyword evidence="4" id="KW-0472">Membrane</keyword>
<sequence length="242" mass="27035">MDYRLVENSEHESSEFKIRSDLKPDKVCKLKGLAHLRDQRKGLAFGLAVGFIANVLFCLATGLIVYNCHSDLPNSDRNTTVYVSETRAIYASAPQTMNDSNGVAFTALIKDSKFDSETLRKNSVIVYDYVETNIGNGYNSTSGIFVAPYSGTYAFTWSVCVLGKRKTGSNGEVSIQLVKNRRVIFTVHSDTEIKWDDDCTSGFIIENLAENDHVFTRATRHLEGSIKNDAASRWAFSGWKLF</sequence>
<keyword evidence="2" id="KW-0964">Secreted</keyword>